<reference evidence="8" key="1">
    <citation type="submission" date="2023-03" db="EMBL/GenBank/DDBJ databases">
        <title>Mating type loci evolution in Malassezia.</title>
        <authorList>
            <person name="Coelho M.A."/>
        </authorList>
    </citation>
    <scope>NUCLEOTIDE SEQUENCE</scope>
    <source>
        <strain evidence="8">CBS 7876</strain>
    </source>
</reference>
<keyword evidence="7" id="KW-0539">Nucleus</keyword>
<dbReference type="Proteomes" id="UP001214603">
    <property type="component" value="Chromosome 2"/>
</dbReference>
<dbReference type="GO" id="GO:0016070">
    <property type="term" value="P:RNA metabolic process"/>
    <property type="evidence" value="ECO:0007669"/>
    <property type="project" value="InterPro"/>
</dbReference>
<evidence type="ECO:0000313" key="9">
    <source>
        <dbReference type="Proteomes" id="UP001214603"/>
    </source>
</evidence>
<evidence type="ECO:0000256" key="6">
    <source>
        <dbReference type="ARBA" id="ARBA00023125"/>
    </source>
</evidence>
<dbReference type="GO" id="GO:0003697">
    <property type="term" value="F:single-stranded DNA binding"/>
    <property type="evidence" value="ECO:0007669"/>
    <property type="project" value="InterPro"/>
</dbReference>
<keyword evidence="6" id="KW-0238">DNA-binding</keyword>
<keyword evidence="5" id="KW-0694">RNA-binding</keyword>
<dbReference type="SUPFAM" id="SSF74784">
    <property type="entry name" value="Translin"/>
    <property type="match status" value="1"/>
</dbReference>
<dbReference type="InterPro" id="IPR002848">
    <property type="entry name" value="Translin_fam"/>
</dbReference>
<dbReference type="GO" id="GO:0005737">
    <property type="term" value="C:cytoplasm"/>
    <property type="evidence" value="ECO:0007669"/>
    <property type="project" value="UniProtKB-SubCell"/>
</dbReference>
<organism evidence="8 9">
    <name type="scientific">Malassezia obtusa</name>
    <dbReference type="NCBI Taxonomy" id="76774"/>
    <lineage>
        <taxon>Eukaryota</taxon>
        <taxon>Fungi</taxon>
        <taxon>Dikarya</taxon>
        <taxon>Basidiomycota</taxon>
        <taxon>Ustilaginomycotina</taxon>
        <taxon>Malasseziomycetes</taxon>
        <taxon>Malasseziales</taxon>
        <taxon>Malasseziaceae</taxon>
        <taxon>Malassezia</taxon>
    </lineage>
</organism>
<keyword evidence="9" id="KW-1185">Reference proteome</keyword>
<dbReference type="InterPro" id="IPR016068">
    <property type="entry name" value="Translin_N"/>
</dbReference>
<evidence type="ECO:0000256" key="4">
    <source>
        <dbReference type="ARBA" id="ARBA00022490"/>
    </source>
</evidence>
<sequence length="270" mass="29859">MDDATRKSLEQVVAEVEAERATNEVCSYLTQTLRELARNVDRSQRLIAMQLGQIYSLPASQGTCAADAVHAHVEATAAKFGEVRAAIAALAEAVPPQEYYKVRKSLTQWNETWSWSVRNAAFGACFAYYLGTGKLLSKEQTADVLGMNSVPEDRMMLATDEYLHGLISMVNELPRLAMNAVTAGDFAAPVQIAAFVKQLHAAFQVLNLKNDILRKRFDGLKVRNVLTQYDVKRVEEIIYDIRLRNLVGDQVESPQNGEAGALLAIMQGHS</sequence>
<dbReference type="PANTHER" id="PTHR10741">
    <property type="entry name" value="TRANSLIN AND TRANSLIN ASSOCIATED PROTEIN X"/>
    <property type="match status" value="1"/>
</dbReference>
<dbReference type="InterPro" id="IPR033956">
    <property type="entry name" value="Translin"/>
</dbReference>
<evidence type="ECO:0000256" key="7">
    <source>
        <dbReference type="ARBA" id="ARBA00023242"/>
    </source>
</evidence>
<dbReference type="GO" id="GO:0043565">
    <property type="term" value="F:sequence-specific DNA binding"/>
    <property type="evidence" value="ECO:0007669"/>
    <property type="project" value="InterPro"/>
</dbReference>
<comment type="subcellular location">
    <subcellularLocation>
        <location evidence="2">Cytoplasm</location>
    </subcellularLocation>
    <subcellularLocation>
        <location evidence="1">Nucleus</location>
    </subcellularLocation>
</comment>
<dbReference type="AlphaFoldDB" id="A0AAF0DZY7"/>
<dbReference type="InterPro" id="IPR036081">
    <property type="entry name" value="Translin_sf"/>
</dbReference>
<evidence type="ECO:0000256" key="1">
    <source>
        <dbReference type="ARBA" id="ARBA00004123"/>
    </source>
</evidence>
<keyword evidence="4" id="KW-0963">Cytoplasm</keyword>
<proteinExistence type="inferred from homology"/>
<name>A0AAF0DZY7_9BASI</name>
<comment type="similarity">
    <text evidence="3">Belongs to the translin family.</text>
</comment>
<dbReference type="InterPro" id="IPR016069">
    <property type="entry name" value="Translin_C"/>
</dbReference>
<dbReference type="EMBL" id="CP119935">
    <property type="protein sequence ID" value="WFD02640.1"/>
    <property type="molecule type" value="Genomic_DNA"/>
</dbReference>
<protein>
    <submittedName>
        <fullName evidence="8">Translin-1</fullName>
    </submittedName>
</protein>
<evidence type="ECO:0000256" key="3">
    <source>
        <dbReference type="ARBA" id="ARBA00005902"/>
    </source>
</evidence>
<dbReference type="Gene3D" id="1.20.58.200">
    <property type="entry name" value="Translin, domain 2"/>
    <property type="match status" value="1"/>
</dbReference>
<dbReference type="CDD" id="cd14819">
    <property type="entry name" value="Translin"/>
    <property type="match status" value="1"/>
</dbReference>
<evidence type="ECO:0000256" key="5">
    <source>
        <dbReference type="ARBA" id="ARBA00022884"/>
    </source>
</evidence>
<evidence type="ECO:0000313" key="8">
    <source>
        <dbReference type="EMBL" id="WFD02640.1"/>
    </source>
</evidence>
<dbReference type="Pfam" id="PF01997">
    <property type="entry name" value="Translin"/>
    <property type="match status" value="1"/>
</dbReference>
<evidence type="ECO:0000256" key="2">
    <source>
        <dbReference type="ARBA" id="ARBA00004496"/>
    </source>
</evidence>
<accession>A0AAF0DZY7</accession>
<gene>
    <name evidence="8" type="primary">tsn1</name>
    <name evidence="8" type="ORF">MOBT1_001321</name>
</gene>
<dbReference type="Gene3D" id="1.20.58.190">
    <property type="entry name" value="Translin, domain 1"/>
    <property type="match status" value="1"/>
</dbReference>
<dbReference type="GO" id="GO:0005634">
    <property type="term" value="C:nucleus"/>
    <property type="evidence" value="ECO:0007669"/>
    <property type="project" value="UniProtKB-SubCell"/>
</dbReference>
<dbReference type="GO" id="GO:0003723">
    <property type="term" value="F:RNA binding"/>
    <property type="evidence" value="ECO:0007669"/>
    <property type="project" value="UniProtKB-KW"/>
</dbReference>